<keyword evidence="4" id="KW-0762">Sugar transport</keyword>
<dbReference type="EMBL" id="NHSJ01000038">
    <property type="protein sequence ID" value="PPQ32609.1"/>
    <property type="molecule type" value="Genomic_DNA"/>
</dbReference>
<reference evidence="4 5" key="1">
    <citation type="journal article" date="2018" name="Arch. Microbiol.">
        <title>New insights into the metabolic potential of the phototrophic purple bacterium Rhodopila globiformis DSM 161(T) from its draft genome sequence and evidence for a vanadium-dependent nitrogenase.</title>
        <authorList>
            <person name="Imhoff J.F."/>
            <person name="Rahn T."/>
            <person name="Kunzel S."/>
            <person name="Neulinger S.C."/>
        </authorList>
    </citation>
    <scope>NUCLEOTIDE SEQUENCE [LARGE SCALE GENOMIC DNA]</scope>
    <source>
        <strain evidence="4 5">DSM 16996</strain>
    </source>
</reference>
<gene>
    <name evidence="4" type="ORF">CCR94_04775</name>
</gene>
<organism evidence="4 5">
    <name type="scientific">Rhodoblastus sphagnicola</name>
    <dbReference type="NCBI Taxonomy" id="333368"/>
    <lineage>
        <taxon>Bacteria</taxon>
        <taxon>Pseudomonadati</taxon>
        <taxon>Pseudomonadota</taxon>
        <taxon>Alphaproteobacteria</taxon>
        <taxon>Hyphomicrobiales</taxon>
        <taxon>Rhodoblastaceae</taxon>
        <taxon>Rhodoblastus</taxon>
    </lineage>
</organism>
<dbReference type="InterPro" id="IPR049712">
    <property type="entry name" value="Poly_export"/>
</dbReference>
<dbReference type="Pfam" id="PF10531">
    <property type="entry name" value="SLBB"/>
    <property type="match status" value="1"/>
</dbReference>
<dbReference type="Pfam" id="PF02563">
    <property type="entry name" value="Poly_export"/>
    <property type="match status" value="1"/>
</dbReference>
<feature type="domain" description="Polysaccharide export protein N-terminal" evidence="2">
    <location>
        <begin position="32"/>
        <end position="106"/>
    </location>
</feature>
<dbReference type="InterPro" id="IPR019554">
    <property type="entry name" value="Soluble_ligand-bd"/>
</dbReference>
<dbReference type="Gene3D" id="3.30.1950.10">
    <property type="entry name" value="wza like domain"/>
    <property type="match status" value="1"/>
</dbReference>
<dbReference type="PROSITE" id="PS51257">
    <property type="entry name" value="PROKAR_LIPOPROTEIN"/>
    <property type="match status" value="1"/>
</dbReference>
<dbReference type="RefSeq" id="WP_104506842.1">
    <property type="nucleotide sequence ID" value="NZ_JACIGC010000005.1"/>
</dbReference>
<dbReference type="InterPro" id="IPR003715">
    <property type="entry name" value="Poly_export_N"/>
</dbReference>
<protein>
    <submittedName>
        <fullName evidence="4">Sugar transporter</fullName>
    </submittedName>
</protein>
<dbReference type="Proteomes" id="UP000239089">
    <property type="component" value="Unassembled WGS sequence"/>
</dbReference>
<keyword evidence="4" id="KW-0813">Transport</keyword>
<dbReference type="Gene3D" id="3.10.560.10">
    <property type="entry name" value="Outer membrane lipoprotein wza domain like"/>
    <property type="match status" value="1"/>
</dbReference>
<keyword evidence="1" id="KW-0732">Signal</keyword>
<evidence type="ECO:0000259" key="3">
    <source>
        <dbReference type="Pfam" id="PF10531"/>
    </source>
</evidence>
<dbReference type="PANTHER" id="PTHR33619:SF3">
    <property type="entry name" value="POLYSACCHARIDE EXPORT PROTEIN GFCE-RELATED"/>
    <property type="match status" value="1"/>
</dbReference>
<dbReference type="PANTHER" id="PTHR33619">
    <property type="entry name" value="POLYSACCHARIDE EXPORT PROTEIN GFCE-RELATED"/>
    <property type="match status" value="1"/>
</dbReference>
<evidence type="ECO:0000256" key="1">
    <source>
        <dbReference type="ARBA" id="ARBA00022729"/>
    </source>
</evidence>
<dbReference type="AlphaFoldDB" id="A0A2S6NDB6"/>
<keyword evidence="5" id="KW-1185">Reference proteome</keyword>
<proteinExistence type="predicted"/>
<feature type="domain" description="Soluble ligand binding" evidence="3">
    <location>
        <begin position="112"/>
        <end position="160"/>
    </location>
</feature>
<evidence type="ECO:0000313" key="4">
    <source>
        <dbReference type="EMBL" id="PPQ32609.1"/>
    </source>
</evidence>
<dbReference type="GO" id="GO:0015159">
    <property type="term" value="F:polysaccharide transmembrane transporter activity"/>
    <property type="evidence" value="ECO:0007669"/>
    <property type="project" value="InterPro"/>
</dbReference>
<sequence length="185" mass="19899">MRRILLLMCLAVAGMLQGCVHATAPTEFQAVASQPYALGAGDRVRVIVFGQDSLSNSFSVDSSGHIAMPLIGLVPAAGRSPAQLATEIEGRLRAGYVREPRVSVEIEAYRPFFVLGEVTTSGQYPYVNGMTVETAVAIAGGYTPRASRDHAELTRTQDGRTVTADVPMAQPVRPGDTIMVRERFF</sequence>
<evidence type="ECO:0000313" key="5">
    <source>
        <dbReference type="Proteomes" id="UP000239089"/>
    </source>
</evidence>
<name>A0A2S6NDB6_9HYPH</name>
<evidence type="ECO:0000259" key="2">
    <source>
        <dbReference type="Pfam" id="PF02563"/>
    </source>
</evidence>
<comment type="caution">
    <text evidence="4">The sequence shown here is derived from an EMBL/GenBank/DDBJ whole genome shotgun (WGS) entry which is preliminary data.</text>
</comment>
<accession>A0A2S6NDB6</accession>
<dbReference type="OrthoDB" id="197007at2"/>